<dbReference type="InterPro" id="IPR047272">
    <property type="entry name" value="S49_SppA_C"/>
</dbReference>
<gene>
    <name evidence="8" type="primary">sppA</name>
    <name evidence="8" type="ORF">EKD16_05650</name>
</gene>
<organism evidence="8 9">
    <name type="scientific">Streptomonospora litoralis</name>
    <dbReference type="NCBI Taxonomy" id="2498135"/>
    <lineage>
        <taxon>Bacteria</taxon>
        <taxon>Bacillati</taxon>
        <taxon>Actinomycetota</taxon>
        <taxon>Actinomycetes</taxon>
        <taxon>Streptosporangiales</taxon>
        <taxon>Nocardiopsidaceae</taxon>
        <taxon>Streptomonospora</taxon>
    </lineage>
</organism>
<name>A0A4P6PXW3_9ACTN</name>
<dbReference type="EC" id="3.4.21.-" evidence="8"/>
<evidence type="ECO:0000256" key="5">
    <source>
        <dbReference type="PIRSR" id="PIRSR001217-1"/>
    </source>
</evidence>
<dbReference type="GO" id="GO:0006465">
    <property type="term" value="P:signal peptide processing"/>
    <property type="evidence" value="ECO:0007669"/>
    <property type="project" value="InterPro"/>
</dbReference>
<reference evidence="8 9" key="1">
    <citation type="submission" date="2019-02" db="EMBL/GenBank/DDBJ databases">
        <authorList>
            <person name="Khodamoradi S."/>
            <person name="Hahnke R.L."/>
            <person name="Kaempfer P."/>
            <person name="Schumann P."/>
            <person name="Rohde M."/>
            <person name="Steinert M."/>
            <person name="Luzhetskyy A."/>
            <person name="Wink J."/>
            <person name="Ruckert C."/>
        </authorList>
    </citation>
    <scope>NUCLEOTIDE SEQUENCE [LARGE SCALE GENOMIC DNA]</scope>
    <source>
        <strain evidence="8 9">M2</strain>
    </source>
</reference>
<dbReference type="GO" id="GO:0016020">
    <property type="term" value="C:membrane"/>
    <property type="evidence" value="ECO:0007669"/>
    <property type="project" value="InterPro"/>
</dbReference>
<dbReference type="InterPro" id="IPR002142">
    <property type="entry name" value="Peptidase_S49"/>
</dbReference>
<proteinExistence type="inferred from homology"/>
<evidence type="ECO:0000313" key="9">
    <source>
        <dbReference type="Proteomes" id="UP000292235"/>
    </source>
</evidence>
<dbReference type="InterPro" id="IPR047217">
    <property type="entry name" value="S49_SppA_67K_type_N"/>
</dbReference>
<dbReference type="SUPFAM" id="SSF52096">
    <property type="entry name" value="ClpP/crotonase"/>
    <property type="match status" value="2"/>
</dbReference>
<evidence type="ECO:0000256" key="4">
    <source>
        <dbReference type="ARBA" id="ARBA00022825"/>
    </source>
</evidence>
<dbReference type="InterPro" id="IPR029045">
    <property type="entry name" value="ClpP/crotonase-like_dom_sf"/>
</dbReference>
<evidence type="ECO:0000256" key="6">
    <source>
        <dbReference type="SAM" id="MobiDB-lite"/>
    </source>
</evidence>
<evidence type="ECO:0000256" key="3">
    <source>
        <dbReference type="ARBA" id="ARBA00022801"/>
    </source>
</evidence>
<feature type="active site" description="Nucleophile" evidence="5">
    <location>
        <position position="405"/>
    </location>
</feature>
<feature type="region of interest" description="Disordered" evidence="6">
    <location>
        <begin position="255"/>
        <end position="291"/>
    </location>
</feature>
<dbReference type="Gene3D" id="3.90.226.10">
    <property type="entry name" value="2-enoyl-CoA Hydratase, Chain A, domain 1"/>
    <property type="match status" value="4"/>
</dbReference>
<evidence type="ECO:0000313" key="8">
    <source>
        <dbReference type="EMBL" id="QBI52933.1"/>
    </source>
</evidence>
<dbReference type="CDD" id="cd07018">
    <property type="entry name" value="S49_SppA_67K_type"/>
    <property type="match status" value="1"/>
</dbReference>
<sequence length="603" mass="62986">MTMVLSVKLLDPVSRLQQRRSGPLILELDLTEGLAEEAPADPVGQLMAKRHQQLRDVVEGVRRGAHDPRVKALVARIDGRPLGFAKVQEVRAAVAAFRAAGKDTVAWSESFGDFGPGTVSYYLATAFAEVNLLPTGSVGLTGVSVGTTFLGDAVERLGVRFEGGARHEYKNAPDKFTESGYTEPHREITERLVASLSDQVAEGIAEGRGLTAERVRELTDRGPLLAAEALEAGLVDRLAYRDEVYAELRGRYAGSAGAGAGSSDAATREESAGSGDGATGSAPQPARGGENGARLLYVGRYRHRTAASERMPGRTGGYIALITATGIITSGRSRRSALGGETMGADTVAAALRAARGDRSVRAVVFRVDSRGGSAVASDVVRREVALTRQAGTPVVASLGDVAGSGGYHIVMEADAIVARPGTLTGSIGVYAGKPVLTGLLERLGVNSESVDGGAHATMFGPDRGFSDSEWERVNALLDATYADFTGKVARARGLSDEQVDAVARGRILTGRDAHAGGLVDDLGGLPAAVRLAREKADLPGGRLRSFPVRGPWERLVPAESSEDRAQAPQSALGLSGDLAELAARAGVPGSAPLLMPDAWEIR</sequence>
<evidence type="ECO:0000259" key="7">
    <source>
        <dbReference type="Pfam" id="PF01343"/>
    </source>
</evidence>
<keyword evidence="4" id="KW-0720">Serine protease</keyword>
<dbReference type="PANTHER" id="PTHR33209:SF1">
    <property type="entry name" value="PEPTIDASE S49 DOMAIN-CONTAINING PROTEIN"/>
    <property type="match status" value="1"/>
</dbReference>
<dbReference type="PIRSF" id="PIRSF001217">
    <property type="entry name" value="Protease_4_SppA"/>
    <property type="match status" value="1"/>
</dbReference>
<dbReference type="EMBL" id="CP036455">
    <property type="protein sequence ID" value="QBI52933.1"/>
    <property type="molecule type" value="Genomic_DNA"/>
</dbReference>
<evidence type="ECO:0000256" key="1">
    <source>
        <dbReference type="ARBA" id="ARBA00008683"/>
    </source>
</evidence>
<keyword evidence="3 8" id="KW-0378">Hydrolase</keyword>
<feature type="domain" description="Peptidase S49" evidence="7">
    <location>
        <begin position="117"/>
        <end position="249"/>
    </location>
</feature>
<dbReference type="KEGG" id="strr:EKD16_05650"/>
<dbReference type="AlphaFoldDB" id="A0A4P6PXW3"/>
<keyword evidence="9" id="KW-1185">Reference proteome</keyword>
<feature type="domain" description="Peptidase S49" evidence="7">
    <location>
        <begin position="389"/>
        <end position="539"/>
    </location>
</feature>
<dbReference type="Proteomes" id="UP000292235">
    <property type="component" value="Chromosome"/>
</dbReference>
<dbReference type="Pfam" id="PF01343">
    <property type="entry name" value="Peptidase_S49"/>
    <property type="match status" value="2"/>
</dbReference>
<dbReference type="CDD" id="cd07023">
    <property type="entry name" value="S49_Sppa_N_C"/>
    <property type="match status" value="1"/>
</dbReference>
<evidence type="ECO:0000256" key="2">
    <source>
        <dbReference type="ARBA" id="ARBA00022670"/>
    </source>
</evidence>
<protein>
    <submittedName>
        <fullName evidence="8">Protease 4</fullName>
        <ecNumber evidence="8">3.4.21.-</ecNumber>
    </submittedName>
</protein>
<dbReference type="PANTHER" id="PTHR33209">
    <property type="entry name" value="PROTEASE 4"/>
    <property type="match status" value="1"/>
</dbReference>
<accession>A0A4P6PXW3</accession>
<comment type="similarity">
    <text evidence="1">Belongs to the peptidase S49 family.</text>
</comment>
<keyword evidence="2 8" id="KW-0645">Protease</keyword>
<dbReference type="InterPro" id="IPR004634">
    <property type="entry name" value="Pept_S49_pIV"/>
</dbReference>
<dbReference type="GO" id="GO:0008236">
    <property type="term" value="F:serine-type peptidase activity"/>
    <property type="evidence" value="ECO:0007669"/>
    <property type="project" value="UniProtKB-KW"/>
</dbReference>
<feature type="active site" description="Proton donor/acceptor" evidence="5">
    <location>
        <position position="170"/>
    </location>
</feature>